<gene>
    <name evidence="1" type="ORF">HMPREF0549_0161</name>
</gene>
<evidence type="ECO:0000313" key="2">
    <source>
        <dbReference type="Proteomes" id="UP000004483"/>
    </source>
</evidence>
<protein>
    <submittedName>
        <fullName evidence="1">Uncharacterized protein</fullName>
    </submittedName>
</protein>
<name>C2ERS5_9LACO</name>
<dbReference type="RefSeq" id="WP_003717924.1">
    <property type="nucleotide sequence ID" value="NZ_AZGL01000003.1"/>
</dbReference>
<dbReference type="HOGENOM" id="CLU_2973885_0_0_9"/>
<sequence>MKINRKNSHRGLVVREKANKQLSRDVDRDWPIDLLNYTRAWHKPKYHGTEFRGMKRWK</sequence>
<accession>C2ERS5</accession>
<dbReference type="Proteomes" id="UP000004483">
    <property type="component" value="Unassembled WGS sequence"/>
</dbReference>
<organism evidence="1 2">
    <name type="scientific">Limosilactobacillus vaginalis DSM 5837 = ATCC 49540</name>
    <dbReference type="NCBI Taxonomy" id="1423814"/>
    <lineage>
        <taxon>Bacteria</taxon>
        <taxon>Bacillati</taxon>
        <taxon>Bacillota</taxon>
        <taxon>Bacilli</taxon>
        <taxon>Lactobacillales</taxon>
        <taxon>Lactobacillaceae</taxon>
        <taxon>Limosilactobacillus</taxon>
    </lineage>
</organism>
<dbReference type="STRING" id="1423814.HMPREF0549_0161"/>
<comment type="caution">
    <text evidence="1">The sequence shown here is derived from an EMBL/GenBank/DDBJ whole genome shotgun (WGS) entry which is preliminary data.</text>
</comment>
<dbReference type="EMBL" id="ACGV01000011">
    <property type="protein sequence ID" value="EEJ41410.1"/>
    <property type="molecule type" value="Genomic_DNA"/>
</dbReference>
<proteinExistence type="predicted"/>
<evidence type="ECO:0000313" key="1">
    <source>
        <dbReference type="EMBL" id="EEJ41410.1"/>
    </source>
</evidence>
<dbReference type="AlphaFoldDB" id="C2ERS5"/>
<reference evidence="1 2" key="1">
    <citation type="submission" date="2009-01" db="EMBL/GenBank/DDBJ databases">
        <authorList>
            <person name="Qin X."/>
            <person name="Bachman B."/>
            <person name="Battles P."/>
            <person name="Bell A."/>
            <person name="Bess C."/>
            <person name="Bickham C."/>
            <person name="Chaboub L."/>
            <person name="Chen D."/>
            <person name="Coyle M."/>
            <person name="Deiros D.R."/>
            <person name="Dinh H."/>
            <person name="Forbes L."/>
            <person name="Fowler G."/>
            <person name="Francisco L."/>
            <person name="Fu Q."/>
            <person name="Gubbala S."/>
            <person name="Hale W."/>
            <person name="Han Y."/>
            <person name="Hemphill L."/>
            <person name="Highlander S.K."/>
            <person name="Hirani K."/>
            <person name="Hogues M."/>
            <person name="Jackson L."/>
            <person name="Jakkamsetti A."/>
            <person name="Javaid M."/>
            <person name="Jiang H."/>
            <person name="Korchina V."/>
            <person name="Kovar C."/>
            <person name="Lara F."/>
            <person name="Lee S."/>
            <person name="Mata R."/>
            <person name="Mathew T."/>
            <person name="Moen C."/>
            <person name="Morales K."/>
            <person name="Munidasa M."/>
            <person name="Nazareth L."/>
            <person name="Ngo R."/>
            <person name="Nguyen L."/>
            <person name="Okwuonu G."/>
            <person name="Ongeri F."/>
            <person name="Patil S."/>
            <person name="Petrosino J."/>
            <person name="Pham C."/>
            <person name="Pham P."/>
            <person name="Pu L.-L."/>
            <person name="Puazo M."/>
            <person name="Raj R."/>
            <person name="Reid J."/>
            <person name="Rouhana J."/>
            <person name="Saada N."/>
            <person name="Shang Y."/>
            <person name="Simmons D."/>
            <person name="Thornton R."/>
            <person name="Warren J."/>
            <person name="Weissenberger G."/>
            <person name="Zhang J."/>
            <person name="Zhang L."/>
            <person name="Zhou C."/>
            <person name="Zhu D."/>
            <person name="Muzny D."/>
            <person name="Worley K."/>
            <person name="Gibbs R."/>
        </authorList>
    </citation>
    <scope>NUCLEOTIDE SEQUENCE [LARGE SCALE GENOMIC DNA]</scope>
    <source>
        <strain evidence="1 2">ATCC 49540</strain>
    </source>
</reference>